<evidence type="ECO:0000313" key="1">
    <source>
        <dbReference type="EMBL" id="KNC69359.1"/>
    </source>
</evidence>
<name>A0A0L0EY83_9EUKA</name>
<keyword evidence="2" id="KW-1185">Reference proteome</keyword>
<accession>A0A0L0EY83</accession>
<dbReference type="GeneID" id="25918635"/>
<protein>
    <submittedName>
        <fullName evidence="1">Uncharacterized protein</fullName>
    </submittedName>
</protein>
<dbReference type="Proteomes" id="UP000054560">
    <property type="component" value="Unassembled WGS sequence"/>
</dbReference>
<organism evidence="1 2">
    <name type="scientific">Sphaeroforma arctica JP610</name>
    <dbReference type="NCBI Taxonomy" id="667725"/>
    <lineage>
        <taxon>Eukaryota</taxon>
        <taxon>Ichthyosporea</taxon>
        <taxon>Ichthyophonida</taxon>
        <taxon>Sphaeroforma</taxon>
    </lineage>
</organism>
<dbReference type="EMBL" id="KQ255546">
    <property type="protein sequence ID" value="KNC69359.1"/>
    <property type="molecule type" value="Genomic_DNA"/>
</dbReference>
<evidence type="ECO:0000313" key="2">
    <source>
        <dbReference type="Proteomes" id="UP000054560"/>
    </source>
</evidence>
<proteinExistence type="predicted"/>
<sequence length="63" mass="7116">MDSVRNLTAKLCGSAAFTEWANRHYPQRGTDEFFERTVREGSTAPSVENPGRMNTDMYTFPAV</sequence>
<dbReference type="AlphaFoldDB" id="A0A0L0EY83"/>
<gene>
    <name evidence="1" type="ORF">SARC_18131</name>
</gene>
<dbReference type="RefSeq" id="XP_014143261.1">
    <property type="nucleotide sequence ID" value="XM_014287786.1"/>
</dbReference>
<reference evidence="1 2" key="1">
    <citation type="submission" date="2011-02" db="EMBL/GenBank/DDBJ databases">
        <title>The Genome Sequence of Sphaeroforma arctica JP610.</title>
        <authorList>
            <consortium name="The Broad Institute Genome Sequencing Platform"/>
            <person name="Russ C."/>
            <person name="Cuomo C."/>
            <person name="Young S.K."/>
            <person name="Zeng Q."/>
            <person name="Gargeya S."/>
            <person name="Alvarado L."/>
            <person name="Berlin A."/>
            <person name="Chapman S.B."/>
            <person name="Chen Z."/>
            <person name="Freedman E."/>
            <person name="Gellesch M."/>
            <person name="Goldberg J."/>
            <person name="Griggs A."/>
            <person name="Gujja S."/>
            <person name="Heilman E."/>
            <person name="Heiman D."/>
            <person name="Howarth C."/>
            <person name="Mehta T."/>
            <person name="Neiman D."/>
            <person name="Pearson M."/>
            <person name="Roberts A."/>
            <person name="Saif S."/>
            <person name="Shea T."/>
            <person name="Shenoy N."/>
            <person name="Sisk P."/>
            <person name="Stolte C."/>
            <person name="Sykes S."/>
            <person name="White J."/>
            <person name="Yandava C."/>
            <person name="Burger G."/>
            <person name="Gray M.W."/>
            <person name="Holland P.W.H."/>
            <person name="King N."/>
            <person name="Lang F.B.F."/>
            <person name="Roger A.J."/>
            <person name="Ruiz-Trillo I."/>
            <person name="Haas B."/>
            <person name="Nusbaum C."/>
            <person name="Birren B."/>
        </authorList>
    </citation>
    <scope>NUCLEOTIDE SEQUENCE [LARGE SCALE GENOMIC DNA]</scope>
    <source>
        <strain evidence="1 2">JP610</strain>
    </source>
</reference>
<feature type="non-terminal residue" evidence="1">
    <location>
        <position position="63"/>
    </location>
</feature>